<proteinExistence type="predicted"/>
<gene>
    <name evidence="1" type="ORF">CRHIZ90672A_00017426</name>
</gene>
<keyword evidence="2" id="KW-1185">Reference proteome</keyword>
<accession>A0A9N9YVH0</accession>
<organism evidence="1 2">
    <name type="scientific">Clonostachys rhizophaga</name>
    <dbReference type="NCBI Taxonomy" id="160324"/>
    <lineage>
        <taxon>Eukaryota</taxon>
        <taxon>Fungi</taxon>
        <taxon>Dikarya</taxon>
        <taxon>Ascomycota</taxon>
        <taxon>Pezizomycotina</taxon>
        <taxon>Sordariomycetes</taxon>
        <taxon>Hypocreomycetidae</taxon>
        <taxon>Hypocreales</taxon>
        <taxon>Bionectriaceae</taxon>
        <taxon>Clonostachys</taxon>
    </lineage>
</organism>
<dbReference type="EMBL" id="CABFNQ020000746">
    <property type="protein sequence ID" value="CAH0033123.1"/>
    <property type="molecule type" value="Genomic_DNA"/>
</dbReference>
<evidence type="ECO:0000313" key="1">
    <source>
        <dbReference type="EMBL" id="CAH0033123.1"/>
    </source>
</evidence>
<dbReference type="OrthoDB" id="341259at2759"/>
<name>A0A9N9YVH0_9HYPO</name>
<dbReference type="Proteomes" id="UP000696573">
    <property type="component" value="Unassembled WGS sequence"/>
</dbReference>
<feature type="non-terminal residue" evidence="1">
    <location>
        <position position="131"/>
    </location>
</feature>
<reference evidence="1" key="1">
    <citation type="submission" date="2021-10" db="EMBL/GenBank/DDBJ databases">
        <authorList>
            <person name="Piombo E."/>
        </authorList>
    </citation>
    <scope>NUCLEOTIDE SEQUENCE</scope>
</reference>
<evidence type="ECO:0000313" key="2">
    <source>
        <dbReference type="Proteomes" id="UP000696573"/>
    </source>
</evidence>
<comment type="caution">
    <text evidence="1">The sequence shown here is derived from an EMBL/GenBank/DDBJ whole genome shotgun (WGS) entry which is preliminary data.</text>
</comment>
<dbReference type="AlphaFoldDB" id="A0A9N9YVH0"/>
<protein>
    <submittedName>
        <fullName evidence="1">Uncharacterized protein</fullName>
    </submittedName>
</protein>
<sequence length="131" mass="14978">DCQQYISHGMLSFLLEKWDNYSIVLALRGFTYVAPYVIETSLDTIPILPKTDHFRLKHDAVYSTSDFDTLLSQRPGVTKEMEEYFSQLMSLVRNQVTLQTGHKEKTIEMPYSLGVDAARSFAEDVALSDFT</sequence>